<evidence type="ECO:0000313" key="5">
    <source>
        <dbReference type="EMBL" id="ESZ99420.1"/>
    </source>
</evidence>
<dbReference type="OrthoDB" id="73846at2759"/>
<name>W9CXS5_SCLBF</name>
<comment type="caution">
    <text evidence="5">The sequence shown here is derived from an EMBL/GenBank/DDBJ whole genome shotgun (WGS) entry which is preliminary data.</text>
</comment>
<dbReference type="PANTHER" id="PTHR43765:SF2">
    <property type="entry name" value="2-DEHYDROPANTOATE 2-REDUCTASE"/>
    <property type="match status" value="1"/>
</dbReference>
<evidence type="ECO:0000256" key="1">
    <source>
        <dbReference type="ARBA" id="ARBA00022857"/>
    </source>
</evidence>
<dbReference type="GO" id="GO:0005739">
    <property type="term" value="C:mitochondrion"/>
    <property type="evidence" value="ECO:0007669"/>
    <property type="project" value="TreeGrafter"/>
</dbReference>
<dbReference type="PANTHER" id="PTHR43765">
    <property type="entry name" value="2-DEHYDROPANTOATE 2-REDUCTASE-RELATED"/>
    <property type="match status" value="1"/>
</dbReference>
<proteinExistence type="predicted"/>
<accession>W9CXS5</accession>
<gene>
    <name evidence="5" type="ORF">SBOR_0182</name>
</gene>
<dbReference type="SUPFAM" id="SSF48179">
    <property type="entry name" value="6-phosphogluconate dehydrogenase C-terminal domain-like"/>
    <property type="match status" value="1"/>
</dbReference>
<dbReference type="InterPro" id="IPR013752">
    <property type="entry name" value="KPA_reductase"/>
</dbReference>
<reference evidence="5 6" key="1">
    <citation type="journal article" date="2014" name="Genome Announc.">
        <title>Draft genome sequence of Sclerotinia borealis, a psychrophilic plant pathogenic fungus.</title>
        <authorList>
            <person name="Mardanov A.V."/>
            <person name="Beletsky A.V."/>
            <person name="Kadnikov V.V."/>
            <person name="Ignatov A.N."/>
            <person name="Ravin N.V."/>
        </authorList>
    </citation>
    <scope>NUCLEOTIDE SEQUENCE [LARGE SCALE GENOMIC DNA]</scope>
    <source>
        <strain evidence="6">F-4157</strain>
    </source>
</reference>
<keyword evidence="2" id="KW-0560">Oxidoreductase</keyword>
<evidence type="ECO:0000256" key="2">
    <source>
        <dbReference type="ARBA" id="ARBA00023002"/>
    </source>
</evidence>
<feature type="compositionally biased region" description="Basic and acidic residues" evidence="3">
    <location>
        <begin position="606"/>
        <end position="624"/>
    </location>
</feature>
<sequence>MFLPSKSLWRAGPLSVVHVRQPRTLLYQQFQQLQQQSRGKSTIQRGKRIHIVGAINLQTLIANALAQSANTKKNPITLMMSDNSHLQHYVDHKGELKIISDGVAITMIGAVDIEVLPFPMESSVPDSTYHPTKILKFQRLLLNTGPDGDDSSVDDLPSLPGNGLILGAKKEPIKMVRLPISDIKVYDLSYFVELNTALCGPVVANMDVVTEVREDIREAPRESDIKAVPVDYLDKINTEPIDHLIYVERSRNLIDFFRNIRHRLHPASSVMIIGNNPGMVEDLYDQVFTNVSTRPNFFECTNGMFMGETSLDGFWDSPRSVGLLRAQLSVGPLTRTDDDGQTPGQVAKREKEIKYLVKRVVDASTLNAVEISRDILERYKLKKLVARSVIYPLTVAFNCMMGEIISTEERVADARLLFEEACSVVKRIDQTLNHQILVENLLWQIVRSPNTHPIMWKCVQLGWDTNIDVDNGWIIKYGKGETPTHVKYAKIVKDMASKSAMAIAAEREETAKANARFKAAQEKAASRHEAIEKRLEYLDTRDIIGPAFKRLSLGTKVEAPLFDPASTYYKSRHPTVASSHWETSEASRNNGLRENEGNPSSHIKRSGNDDVKKASELVVDEKKSGGGADEAQA</sequence>
<evidence type="ECO:0000259" key="4">
    <source>
        <dbReference type="Pfam" id="PF08546"/>
    </source>
</evidence>
<feature type="region of interest" description="Disordered" evidence="3">
    <location>
        <begin position="573"/>
        <end position="633"/>
    </location>
</feature>
<evidence type="ECO:0000313" key="6">
    <source>
        <dbReference type="Proteomes" id="UP000019487"/>
    </source>
</evidence>
<dbReference type="InterPro" id="IPR008927">
    <property type="entry name" value="6-PGluconate_DH-like_C_sf"/>
</dbReference>
<organism evidence="5 6">
    <name type="scientific">Sclerotinia borealis (strain F-4128)</name>
    <dbReference type="NCBI Taxonomy" id="1432307"/>
    <lineage>
        <taxon>Eukaryota</taxon>
        <taxon>Fungi</taxon>
        <taxon>Dikarya</taxon>
        <taxon>Ascomycota</taxon>
        <taxon>Pezizomycotina</taxon>
        <taxon>Leotiomycetes</taxon>
        <taxon>Helotiales</taxon>
        <taxon>Sclerotiniaceae</taxon>
        <taxon>Sclerotinia</taxon>
    </lineage>
</organism>
<dbReference type="GO" id="GO:0050661">
    <property type="term" value="F:NADP binding"/>
    <property type="evidence" value="ECO:0007669"/>
    <property type="project" value="TreeGrafter"/>
</dbReference>
<dbReference type="HOGENOM" id="CLU_029279_0_0_1"/>
<dbReference type="EMBL" id="AYSA01000006">
    <property type="protein sequence ID" value="ESZ99420.1"/>
    <property type="molecule type" value="Genomic_DNA"/>
</dbReference>
<keyword evidence="1" id="KW-0521">NADP</keyword>
<dbReference type="Gene3D" id="1.10.1040.10">
    <property type="entry name" value="N-(1-d-carboxylethyl)-l-norvaline Dehydrogenase, domain 2"/>
    <property type="match status" value="1"/>
</dbReference>
<feature type="compositionally biased region" description="Polar residues" evidence="3">
    <location>
        <begin position="576"/>
        <end position="590"/>
    </location>
</feature>
<dbReference type="InterPro" id="IPR013328">
    <property type="entry name" value="6PGD_dom2"/>
</dbReference>
<dbReference type="GO" id="GO:0008677">
    <property type="term" value="F:2-dehydropantoate 2-reductase activity"/>
    <property type="evidence" value="ECO:0007669"/>
    <property type="project" value="TreeGrafter"/>
</dbReference>
<dbReference type="STRING" id="1432307.W9CXS5"/>
<keyword evidence="6" id="KW-1185">Reference proteome</keyword>
<protein>
    <recommendedName>
        <fullName evidence="4">Ketopantoate reductase C-terminal domain-containing protein</fullName>
    </recommendedName>
</protein>
<dbReference type="Pfam" id="PF08546">
    <property type="entry name" value="ApbA_C"/>
    <property type="match status" value="1"/>
</dbReference>
<dbReference type="InterPro" id="IPR050838">
    <property type="entry name" value="Ketopantoate_reductase"/>
</dbReference>
<dbReference type="AlphaFoldDB" id="W9CXS5"/>
<evidence type="ECO:0000256" key="3">
    <source>
        <dbReference type="SAM" id="MobiDB-lite"/>
    </source>
</evidence>
<feature type="domain" description="Ketopantoate reductase C-terminal" evidence="4">
    <location>
        <begin position="377"/>
        <end position="483"/>
    </location>
</feature>
<dbReference type="Proteomes" id="UP000019487">
    <property type="component" value="Unassembled WGS sequence"/>
</dbReference>